<proteinExistence type="predicted"/>
<feature type="coiled-coil region" evidence="3">
    <location>
        <begin position="2002"/>
        <end position="2029"/>
    </location>
</feature>
<evidence type="ECO:0000256" key="1">
    <source>
        <dbReference type="ARBA" id="ARBA00004123"/>
    </source>
</evidence>
<dbReference type="InterPro" id="IPR004871">
    <property type="entry name" value="RSE1/DDB1/CPSF1_C"/>
</dbReference>
<comment type="caution">
    <text evidence="10">The sequence shown here is derived from an EMBL/GenBank/DDBJ whole genome shotgun (WGS) entry which is preliminary data.</text>
</comment>
<dbReference type="GO" id="GO:0005634">
    <property type="term" value="C:nucleus"/>
    <property type="evidence" value="ECO:0007669"/>
    <property type="project" value="UniProtKB-SubCell"/>
</dbReference>
<organism evidence="10 11">
    <name type="scientific">Stephania cephalantha</name>
    <dbReference type="NCBI Taxonomy" id="152367"/>
    <lineage>
        <taxon>Eukaryota</taxon>
        <taxon>Viridiplantae</taxon>
        <taxon>Streptophyta</taxon>
        <taxon>Embryophyta</taxon>
        <taxon>Tracheophyta</taxon>
        <taxon>Spermatophyta</taxon>
        <taxon>Magnoliopsida</taxon>
        <taxon>Ranunculales</taxon>
        <taxon>Menispermaceae</taxon>
        <taxon>Menispermoideae</taxon>
        <taxon>Cissampelideae</taxon>
        <taxon>Stephania</taxon>
    </lineage>
</organism>
<keyword evidence="11" id="KW-1185">Reference proteome</keyword>
<comment type="subcellular location">
    <subcellularLocation>
        <location evidence="1">Nucleus</location>
    </subcellularLocation>
</comment>
<dbReference type="Pfam" id="PF03178">
    <property type="entry name" value="CPSF_A"/>
    <property type="match status" value="1"/>
</dbReference>
<dbReference type="InterPro" id="IPR050358">
    <property type="entry name" value="RSE1/DDB1/CFT1"/>
</dbReference>
<feature type="transmembrane region" description="Helical" evidence="5">
    <location>
        <begin position="35"/>
        <end position="54"/>
    </location>
</feature>
<sequence>MVATSLQVVFINVWNITVHIVLLKRDVVPRVNNGYATLVALVVVLLVVVTTPYFHRAIRIVQPPAARFLDYTPCGYVLVSICTIDSAQQRSSISLDVSFSFHLEDKVDVLGGSNDKIPHLVIGLESVLRLFSGVTLRTAIRPAMLYESECWAETSIELVVIGEDGILKSVCEQNVFGTIKDLSILRWNMQFCDQNQQMLGKDLLVVLSDSGKLSLLTFCNEMHRLVQGCFFSNLLKIGTRVLLLQSFEDCGGFIAVSAYKDRLALLSISMSAGNDIVDKKLFYPPENEGNTINGWDIHRNAVSGTIWSMCFIPKDASQHSKDGYSPVLAVVLNRNGAVLNQLLLLGWNTRENNISVLSRYTDEAGPIATNIVEVPNSFGFALLFRVGDALLMDLRDTESPSCVYRIDLSILPNIMQQDSVEQSYRGLDGDDEGNFNVAACALLELRDSRMEINKTDDPMSVDNDYGRTASSLKYMCCWDWEQGDLLFPRMIFSLNTGGLFVIEMSSSPDGIRVNVSDCLYRGPPCNKLLWVGGELIAGLVEMGDGTVLQFERGRLLYRSPIQNIAPILDMSVVDYHNEKQDQMFACCGMAPEGSLRIIRSGINVEKLLSTAPTYQGITGTWAMRMNLLDSYHSFLVLSFVEETRVLSVGLSFSDVTDAVGFQPDVSTLACGLVVDRMLVQIYRNAVRLCAPTEGAHSDGLRLPAPICISWFPENVSISLGAVGHNLIVIATSSPCLLYILGVRAVSSHHYELYEMQHVRMQTEVSCISIPQRCLDCQSHTSVDILGSKSDFGLPRGVQIDRTFVIGTHEPSVEILSFTPENVVRVLASGAISLTDSLGTAVSGCVPQDVRLVLVDRLYVLSGLRNGMLLRFEWPVSCTAFPSESTTQSTSTASSLATMNTSLSNMASLSFIRQQYCGWETSETAGGDIPVHLQLIAIRRIGVTPVFLVPLHDSLDADIIALSDRPWLLQTARHSLSYASISFQPATHVTPVRSVDCPKGILFVAESSLHLVEMVHSKRLNVQKFQLGGTPRKVLYHSESRLLVVMRTDLKISPSGSGLLSSSDVCLVDPLSGSLIKSHPFGPGETGKSMQLVKVGNEQVLVVGTSQSAGRPIMPSGEAESSSKGSLLVLSIIHAKRDSSSNSSNSGSSSQYSSPLRDQPSCSRLCGSLDDDICDELKEWKEWKFQQVFQTTLPGAVLAVCPYLERYFLASAGNILYVYGFLNDNPQRVKKFALGKTRFTITCLTTRFNRIAVGDCRDGILFYSYQEDLRKLEQLYCDPDQRLVADCNLMDLDTAAVADRRGHFAVLSSKNHFEVLGMIEGSLSEGPIYFNCFPNFSFCIHDELSHEAAVLGIHTKGFKMKGIISNVAVVYRIFYKLMQSIVPDVAYTNLHTGTSTLFLTNVKNNTVDRTQLIKWKDISIPHQWTIKDTNKEECQKRQVSQTINQIISHDDGNVDIIFAPRASTSTSTSTSFSSKSKRYADPTPLNISDETPPLPPQVVGVAYPVYATTTPDDNVSINDFADYHINVVSIVEEETPPKFKMDYAFLKQDSSTPTNPPSTSFPKSKDKGPVIANLDQVTENNSESEECYSSTSQFNSSIASSADHISIHRIERKIFKNSYPKQKQYYSRPSPVDMILEEKIPRNQKYDGSTIYDWNIDGLSEYHILDVVLKMQVYAKACDIYNHPDEQIALAIASVFTGQLYGWWHYVLTNEARNNIIGSIERDSQNNPILDSQGKPKPNGVDTLMANIIWHFVGHLESLNEKITDQLQNLRCRTLNDYRWYKDIFFSKLYLLTEQHDTNFWKERFVAGLPPFFVKVKEYIKDQNNGSMNWSELSYGDVSQYVQKCALSICNDMRIKRQLQKEKSSLKRDLGHYANKCHLKDYKRKVQNINQDSESDSSSDSDICHCTNNILHTSSSETEINVLTAHEELILSIGEQITDPSLKYKYFTELIPSSDTIPDAIPESTMLDKKQQKFKQQLNLDPTKYTFSSLMKVVGKKPHQTTIQSLQSEINQLKSEIKMLTNRVSTLESFDTESIPDFDPNNVFIETVTRYTHQRWFGLNVGKEKLFSLMEENAVHYNASPECNLMLNCSFYIGETIMSIRKVLKPLQLHHRGMDGLCDIPRVDGQREGKEEEEKQKVKKCAFLELLATQTFKATACLVYYLGFMAVNPRQRLAITGLDGSYTFKLPADDVLKRCDGADRVADLSNNSIVASTLLGGVMIFIPISSVIDGSLKFRVPSFRLLVYHFDQWHTNKVYHKINISILSMVSEHRSSMAPKVDARLETFEAELKKLHEMEESVNGFANKMEEFRSEVYLVSASSVLPLFVVISQSPTCGATPSLIEVQIHHLYSDSITFNLEPLQAHGSWGLLVVTKEVTRIATRSKAMSPPPWPPPSSSSSTTFGVALIILGVVQDSITEVDLGKKIAFDVFVEMFSTNRRLRGTLLWAGGSVSLLLSLMAHRLPCFAQLHAIRLIWIIAWTPLLNVHPLAIRFSMVLSSITMSNKEEYELLEAVQSRLVVHPLTAPILGNDHSEFRGRHSRWNDGFVTCGASQVGVPKILDGDMLAQFLELTSMQQEAVLALPFGFSERGMSSSSTLPHTPIPVNQVIFSKPPFVEQLGDSNPPADPCLYHIAHIWIYSALPVFAFMYVIAQQMRTSIALLRKESFAERSLPYRISIGKFGLRPWIGATLWMWDECLS</sequence>
<feature type="compositionally biased region" description="Low complexity" evidence="4">
    <location>
        <begin position="1463"/>
        <end position="1473"/>
    </location>
</feature>
<evidence type="ECO:0000259" key="7">
    <source>
        <dbReference type="Pfam" id="PF10433"/>
    </source>
</evidence>
<name>A0AAP0KT92_9MAGN</name>
<protein>
    <submittedName>
        <fullName evidence="10">Uncharacterized protein</fullName>
    </submittedName>
</protein>
<feature type="region of interest" description="Disordered" evidence="4">
    <location>
        <begin position="1547"/>
        <end position="1568"/>
    </location>
</feature>
<evidence type="ECO:0000256" key="3">
    <source>
        <dbReference type="SAM" id="Coils"/>
    </source>
</evidence>
<feature type="compositionally biased region" description="Low complexity" evidence="4">
    <location>
        <begin position="1139"/>
        <end position="1153"/>
    </location>
</feature>
<dbReference type="InterPro" id="IPR018846">
    <property type="entry name" value="Beta-prop_RSE1/DDB1/CPSF1_1st"/>
</dbReference>
<dbReference type="Pfam" id="PF23726">
    <property type="entry name" value="Beta-prop_RSE1_2nd"/>
    <property type="match status" value="1"/>
</dbReference>
<evidence type="ECO:0000259" key="6">
    <source>
        <dbReference type="Pfam" id="PF03178"/>
    </source>
</evidence>
<reference evidence="10 11" key="1">
    <citation type="submission" date="2024-01" db="EMBL/GenBank/DDBJ databases">
        <title>Genome assemblies of Stephania.</title>
        <authorList>
            <person name="Yang L."/>
        </authorList>
    </citation>
    <scope>NUCLEOTIDE SEQUENCE [LARGE SCALE GENOMIC DNA]</scope>
    <source>
        <strain evidence="10">JXDWG</strain>
        <tissue evidence="10">Leaf</tissue>
    </source>
</reference>
<evidence type="ECO:0000259" key="8">
    <source>
        <dbReference type="Pfam" id="PF23726"/>
    </source>
</evidence>
<evidence type="ECO:0000313" key="10">
    <source>
        <dbReference type="EMBL" id="KAK9157503.1"/>
    </source>
</evidence>
<evidence type="ECO:0000313" key="11">
    <source>
        <dbReference type="Proteomes" id="UP001419268"/>
    </source>
</evidence>
<feature type="domain" description="DUF7746" evidence="9">
    <location>
        <begin position="1645"/>
        <end position="1726"/>
    </location>
</feature>
<keyword evidence="5" id="KW-0812">Transmembrane</keyword>
<dbReference type="Pfam" id="PF22909">
    <property type="entry name" value="Caulimovir_coat_dom"/>
    <property type="match status" value="1"/>
</dbReference>
<dbReference type="Pfam" id="PF10433">
    <property type="entry name" value="Beta-prop_RSE1_1st"/>
    <property type="match status" value="1"/>
</dbReference>
<evidence type="ECO:0000259" key="9">
    <source>
        <dbReference type="Pfam" id="PF24925"/>
    </source>
</evidence>
<feature type="domain" description="RSE1/DDB1/CPSF1 second beta-propeller" evidence="8">
    <location>
        <begin position="615"/>
        <end position="1012"/>
    </location>
</feature>
<feature type="domain" description="RSE1/DDB1/CPSF1 C-terminal" evidence="6">
    <location>
        <begin position="1062"/>
        <end position="1307"/>
    </location>
</feature>
<dbReference type="InterPro" id="IPR015943">
    <property type="entry name" value="WD40/YVTN_repeat-like_dom_sf"/>
</dbReference>
<evidence type="ECO:0000256" key="5">
    <source>
        <dbReference type="SAM" id="Phobius"/>
    </source>
</evidence>
<dbReference type="InterPro" id="IPR056648">
    <property type="entry name" value="DUF7746"/>
</dbReference>
<dbReference type="InterPro" id="IPR058543">
    <property type="entry name" value="Beta-prop_RSE1/DDB1/CPSF1_2nd"/>
</dbReference>
<keyword evidence="2" id="KW-0539">Nucleus</keyword>
<dbReference type="Proteomes" id="UP001419268">
    <property type="component" value="Unassembled WGS sequence"/>
</dbReference>
<keyword evidence="5" id="KW-1133">Transmembrane helix</keyword>
<feature type="compositionally biased region" description="Low complexity" evidence="4">
    <location>
        <begin position="1549"/>
        <end position="1561"/>
    </location>
</feature>
<evidence type="ECO:0000256" key="4">
    <source>
        <dbReference type="SAM" id="MobiDB-lite"/>
    </source>
</evidence>
<keyword evidence="5" id="KW-0472">Membrane</keyword>
<feature type="region of interest" description="Disordered" evidence="4">
    <location>
        <begin position="1137"/>
        <end position="1159"/>
    </location>
</feature>
<feature type="region of interest" description="Disordered" evidence="4">
    <location>
        <begin position="1463"/>
        <end position="1493"/>
    </location>
</feature>
<feature type="transmembrane region" description="Helical" evidence="5">
    <location>
        <begin position="6"/>
        <end position="23"/>
    </location>
</feature>
<dbReference type="GO" id="GO:0003676">
    <property type="term" value="F:nucleic acid binding"/>
    <property type="evidence" value="ECO:0007669"/>
    <property type="project" value="InterPro"/>
</dbReference>
<evidence type="ECO:0000256" key="2">
    <source>
        <dbReference type="ARBA" id="ARBA00023242"/>
    </source>
</evidence>
<keyword evidence="3" id="KW-0175">Coiled coil</keyword>
<feature type="transmembrane region" description="Helical" evidence="5">
    <location>
        <begin position="2625"/>
        <end position="2646"/>
    </location>
</feature>
<dbReference type="Gene3D" id="2.130.10.10">
    <property type="entry name" value="YVTN repeat-like/Quinoprotein amine dehydrogenase"/>
    <property type="match status" value="3"/>
</dbReference>
<feature type="domain" description="RSE1/DDB1/CPSF1 first beta-propeller" evidence="7">
    <location>
        <begin position="153"/>
        <end position="554"/>
    </location>
</feature>
<gene>
    <name evidence="10" type="ORF">Scep_004077</name>
</gene>
<dbReference type="PANTHER" id="PTHR10644">
    <property type="entry name" value="DNA REPAIR/RNA PROCESSING CPSF FAMILY"/>
    <property type="match status" value="1"/>
</dbReference>
<dbReference type="EMBL" id="JBBNAG010000002">
    <property type="protein sequence ID" value="KAK9157503.1"/>
    <property type="molecule type" value="Genomic_DNA"/>
</dbReference>
<dbReference type="Pfam" id="PF24925">
    <property type="entry name" value="DUF7746"/>
    <property type="match status" value="1"/>
</dbReference>
<accession>A0AAP0KT92</accession>